<dbReference type="PANTHER" id="PTHR43877">
    <property type="entry name" value="AMINOALKYLPHOSPHONATE N-ACETYLTRANSFERASE-RELATED-RELATED"/>
    <property type="match status" value="1"/>
</dbReference>
<keyword evidence="1 4" id="KW-0808">Transferase</keyword>
<accession>A0ABV3LY25</accession>
<keyword evidence="5" id="KW-1185">Reference proteome</keyword>
<proteinExistence type="predicted"/>
<dbReference type="Gene3D" id="3.40.630.30">
    <property type="match status" value="1"/>
</dbReference>
<gene>
    <name evidence="4" type="ORF">AB0887_20630</name>
</gene>
<sequence>MDAARFLDHADGLAELLVDTVRGGASLGFLAGLERAEAAAWWRGLAPAVESGGLAVWTAHDGTRVTGTVGVAFVDKPNGRHRAEITKLMVHPSARGRGLARRLLAAAEEAAADVGVSLLVLDTETGSPAETLYEKAGWTRAGTIPDYATDPAGTLHPTTLFYKRLP</sequence>
<dbReference type="EC" id="2.3.1.-" evidence="4"/>
<evidence type="ECO:0000256" key="1">
    <source>
        <dbReference type="ARBA" id="ARBA00022679"/>
    </source>
</evidence>
<comment type="caution">
    <text evidence="4">The sequence shown here is derived from an EMBL/GenBank/DDBJ whole genome shotgun (WGS) entry which is preliminary data.</text>
</comment>
<dbReference type="RefSeq" id="WP_359774023.1">
    <property type="nucleotide sequence ID" value="NZ_JBEYRR010000001.1"/>
</dbReference>
<dbReference type="Pfam" id="PF00583">
    <property type="entry name" value="Acetyltransf_1"/>
    <property type="match status" value="1"/>
</dbReference>
<dbReference type="PANTHER" id="PTHR43877:SF2">
    <property type="entry name" value="AMINOALKYLPHOSPHONATE N-ACETYLTRANSFERASE-RELATED"/>
    <property type="match status" value="1"/>
</dbReference>
<evidence type="ECO:0000313" key="4">
    <source>
        <dbReference type="EMBL" id="MEW2364334.1"/>
    </source>
</evidence>
<organism evidence="4 5">
    <name type="scientific">Streptomyces huasconensis</name>
    <dbReference type="NCBI Taxonomy" id="1854574"/>
    <lineage>
        <taxon>Bacteria</taxon>
        <taxon>Bacillati</taxon>
        <taxon>Actinomycetota</taxon>
        <taxon>Actinomycetes</taxon>
        <taxon>Kitasatosporales</taxon>
        <taxon>Streptomycetaceae</taxon>
        <taxon>Streptomyces</taxon>
    </lineage>
</organism>
<evidence type="ECO:0000259" key="3">
    <source>
        <dbReference type="PROSITE" id="PS51186"/>
    </source>
</evidence>
<evidence type="ECO:0000313" key="5">
    <source>
        <dbReference type="Proteomes" id="UP001553843"/>
    </source>
</evidence>
<dbReference type="InterPro" id="IPR000182">
    <property type="entry name" value="GNAT_dom"/>
</dbReference>
<dbReference type="SUPFAM" id="SSF55729">
    <property type="entry name" value="Acyl-CoA N-acyltransferases (Nat)"/>
    <property type="match status" value="1"/>
</dbReference>
<dbReference type="GO" id="GO:0016746">
    <property type="term" value="F:acyltransferase activity"/>
    <property type="evidence" value="ECO:0007669"/>
    <property type="project" value="UniProtKB-KW"/>
</dbReference>
<feature type="domain" description="N-acetyltransferase" evidence="3">
    <location>
        <begin position="16"/>
        <end position="166"/>
    </location>
</feature>
<keyword evidence="2 4" id="KW-0012">Acyltransferase</keyword>
<dbReference type="EMBL" id="JBEYRS010000008">
    <property type="protein sequence ID" value="MEW2364334.1"/>
    <property type="molecule type" value="Genomic_DNA"/>
</dbReference>
<protein>
    <submittedName>
        <fullName evidence="4">GNAT family N-acetyltransferase</fullName>
        <ecNumber evidence="4">2.3.1.-</ecNumber>
    </submittedName>
</protein>
<reference evidence="4 5" key="1">
    <citation type="submission" date="2024-06" db="EMBL/GenBank/DDBJ databases">
        <title>The Natural Products Discovery Center: Release of the First 8490 Sequenced Strains for Exploring Actinobacteria Biosynthetic Diversity.</title>
        <authorList>
            <person name="Kalkreuter E."/>
            <person name="Kautsar S.A."/>
            <person name="Yang D."/>
            <person name="Bader C.D."/>
            <person name="Teijaro C.N."/>
            <person name="Fluegel L."/>
            <person name="Davis C.M."/>
            <person name="Simpson J.R."/>
            <person name="Lauterbach L."/>
            <person name="Steele A.D."/>
            <person name="Gui C."/>
            <person name="Meng S."/>
            <person name="Li G."/>
            <person name="Viehrig K."/>
            <person name="Ye F."/>
            <person name="Su P."/>
            <person name="Kiefer A.F."/>
            <person name="Nichols A."/>
            <person name="Cepeda A.J."/>
            <person name="Yan W."/>
            <person name="Fan B."/>
            <person name="Jiang Y."/>
            <person name="Adhikari A."/>
            <person name="Zheng C.-J."/>
            <person name="Schuster L."/>
            <person name="Cowan T.M."/>
            <person name="Smanski M.J."/>
            <person name="Chevrette M.G."/>
            <person name="De Carvalho L.P.S."/>
            <person name="Shen B."/>
        </authorList>
    </citation>
    <scope>NUCLEOTIDE SEQUENCE [LARGE SCALE GENOMIC DNA]</scope>
    <source>
        <strain evidence="4 5">NPDC047833</strain>
    </source>
</reference>
<evidence type="ECO:0000256" key="2">
    <source>
        <dbReference type="ARBA" id="ARBA00023315"/>
    </source>
</evidence>
<dbReference type="Proteomes" id="UP001553843">
    <property type="component" value="Unassembled WGS sequence"/>
</dbReference>
<dbReference type="PROSITE" id="PS51186">
    <property type="entry name" value="GNAT"/>
    <property type="match status" value="1"/>
</dbReference>
<dbReference type="InterPro" id="IPR050832">
    <property type="entry name" value="Bact_Acetyltransf"/>
</dbReference>
<dbReference type="InterPro" id="IPR016181">
    <property type="entry name" value="Acyl_CoA_acyltransferase"/>
</dbReference>
<name>A0ABV3LY25_9ACTN</name>